<dbReference type="InterPro" id="IPR001789">
    <property type="entry name" value="Sig_transdc_resp-reg_receiver"/>
</dbReference>
<dbReference type="SMART" id="SM00448">
    <property type="entry name" value="REC"/>
    <property type="match status" value="1"/>
</dbReference>
<dbReference type="InterPro" id="IPR011006">
    <property type="entry name" value="CheY-like_superfamily"/>
</dbReference>
<dbReference type="PROSITE" id="PS50110">
    <property type="entry name" value="RESPONSE_REGULATORY"/>
    <property type="match status" value="1"/>
</dbReference>
<feature type="modified residue" description="4-aspartylphosphate" evidence="7">
    <location>
        <position position="78"/>
    </location>
</feature>
<evidence type="ECO:0000313" key="9">
    <source>
        <dbReference type="EMBL" id="RKL66437.1"/>
    </source>
</evidence>
<dbReference type="GO" id="GO:0006355">
    <property type="term" value="P:regulation of DNA-templated transcription"/>
    <property type="evidence" value="ECO:0007669"/>
    <property type="project" value="InterPro"/>
</dbReference>
<keyword evidence="6" id="KW-0804">Transcription</keyword>
<dbReference type="SUPFAM" id="SSF46894">
    <property type="entry name" value="C-terminal effector domain of the bipartite response regulators"/>
    <property type="match status" value="1"/>
</dbReference>
<dbReference type="PANTHER" id="PTHR48111">
    <property type="entry name" value="REGULATOR OF RPOS"/>
    <property type="match status" value="1"/>
</dbReference>
<gene>
    <name evidence="9" type="ORF">CR203_16225</name>
</gene>
<keyword evidence="4" id="KW-0805">Transcription regulation</keyword>
<dbReference type="OrthoDB" id="3190595at2"/>
<dbReference type="EMBL" id="PDOE01000007">
    <property type="protein sequence ID" value="RKL66437.1"/>
    <property type="molecule type" value="Genomic_DNA"/>
</dbReference>
<dbReference type="Proteomes" id="UP000281498">
    <property type="component" value="Unassembled WGS sequence"/>
</dbReference>
<dbReference type="Gene3D" id="3.40.50.2300">
    <property type="match status" value="1"/>
</dbReference>
<keyword evidence="5" id="KW-0238">DNA-binding</keyword>
<dbReference type="SUPFAM" id="SSF52172">
    <property type="entry name" value="CheY-like"/>
    <property type="match status" value="1"/>
</dbReference>
<sequence length="407" mass="47903">MMILNDREIVQKNLINNNEINRGYTMRVLLIDDEKLALDILTFNLNKIEGIEIIGAYSDPHAAIRDLASIQVDAIFIDMEMGEFHGIDLAESILADYSHTEVIFVTAHSQFALEAFEVNAIDYLLKPVSLERLKKAISKTQDKLDLYHAGLGTSSKRNQVLYIYTMNNFLLIDLQENEVKWRTRKVKELFVYLWHHREAPVHKIRLLEELWPEMEAPKATSLLHTTVYLLRKKLKEIGVDNSVSLLNDRYLLTVPIDSDVMEIEKFIQAKDVNPSSIKRLLELYRGDYLEENDYVWGTQFRHWLKQSVLNYFEQFIELSHAHKEPDILVEKCLEKMLRLDMYNERYMYEYIDYLGRINNIKKMKDLYSWICETIEGDLGTEIPILIIDLYKYYLNKKSDGTNTYYSS</sequence>
<evidence type="ECO:0000259" key="8">
    <source>
        <dbReference type="PROSITE" id="PS50110"/>
    </source>
</evidence>
<organism evidence="9 10">
    <name type="scientific">Salipaludibacillus neizhouensis</name>
    <dbReference type="NCBI Taxonomy" id="885475"/>
    <lineage>
        <taxon>Bacteria</taxon>
        <taxon>Bacillati</taxon>
        <taxon>Bacillota</taxon>
        <taxon>Bacilli</taxon>
        <taxon>Bacillales</taxon>
        <taxon>Bacillaceae</taxon>
    </lineage>
</organism>
<keyword evidence="10" id="KW-1185">Reference proteome</keyword>
<evidence type="ECO:0000256" key="4">
    <source>
        <dbReference type="ARBA" id="ARBA00023015"/>
    </source>
</evidence>
<accession>A0A3A9K136</accession>
<dbReference type="GO" id="GO:0032993">
    <property type="term" value="C:protein-DNA complex"/>
    <property type="evidence" value="ECO:0007669"/>
    <property type="project" value="TreeGrafter"/>
</dbReference>
<dbReference type="PANTHER" id="PTHR48111:SF1">
    <property type="entry name" value="TWO-COMPONENT RESPONSE REGULATOR ORR33"/>
    <property type="match status" value="1"/>
</dbReference>
<feature type="domain" description="Response regulatory" evidence="8">
    <location>
        <begin position="27"/>
        <end position="141"/>
    </location>
</feature>
<evidence type="ECO:0000256" key="7">
    <source>
        <dbReference type="PROSITE-ProRule" id="PRU00169"/>
    </source>
</evidence>
<keyword evidence="3" id="KW-0902">Two-component regulatory system</keyword>
<dbReference type="InterPro" id="IPR039420">
    <property type="entry name" value="WalR-like"/>
</dbReference>
<comment type="subcellular location">
    <subcellularLocation>
        <location evidence="1">Cytoplasm</location>
    </subcellularLocation>
</comment>
<dbReference type="GO" id="GO:0005829">
    <property type="term" value="C:cytosol"/>
    <property type="evidence" value="ECO:0007669"/>
    <property type="project" value="TreeGrafter"/>
</dbReference>
<dbReference type="GO" id="GO:0000976">
    <property type="term" value="F:transcription cis-regulatory region binding"/>
    <property type="evidence" value="ECO:0007669"/>
    <property type="project" value="TreeGrafter"/>
</dbReference>
<proteinExistence type="predicted"/>
<reference evidence="9 10" key="1">
    <citation type="submission" date="2017-10" db="EMBL/GenBank/DDBJ databases">
        <title>Bacillus sp. nov., a halophilic bacterium isolated from a Keqin Lake.</title>
        <authorList>
            <person name="Wang H."/>
        </authorList>
    </citation>
    <scope>NUCLEOTIDE SEQUENCE [LARGE SCALE GENOMIC DNA]</scope>
    <source>
        <strain evidence="9 10">KCTC 13187</strain>
    </source>
</reference>
<name>A0A3A9K136_9BACI</name>
<evidence type="ECO:0000313" key="10">
    <source>
        <dbReference type="Proteomes" id="UP000281498"/>
    </source>
</evidence>
<dbReference type="InterPro" id="IPR036388">
    <property type="entry name" value="WH-like_DNA-bd_sf"/>
</dbReference>
<evidence type="ECO:0000256" key="5">
    <source>
        <dbReference type="ARBA" id="ARBA00023125"/>
    </source>
</evidence>
<dbReference type="Pfam" id="PF00072">
    <property type="entry name" value="Response_reg"/>
    <property type="match status" value="1"/>
</dbReference>
<protein>
    <recommendedName>
        <fullName evidence="8">Response regulatory domain-containing protein</fullName>
    </recommendedName>
</protein>
<comment type="caution">
    <text evidence="9">The sequence shown here is derived from an EMBL/GenBank/DDBJ whole genome shotgun (WGS) entry which is preliminary data.</text>
</comment>
<dbReference type="InterPro" id="IPR016032">
    <property type="entry name" value="Sig_transdc_resp-reg_C-effctor"/>
</dbReference>
<keyword evidence="2 7" id="KW-0597">Phosphoprotein</keyword>
<dbReference type="Gene3D" id="1.10.10.10">
    <property type="entry name" value="Winged helix-like DNA-binding domain superfamily/Winged helix DNA-binding domain"/>
    <property type="match status" value="1"/>
</dbReference>
<dbReference type="GO" id="GO:0000156">
    <property type="term" value="F:phosphorelay response regulator activity"/>
    <property type="evidence" value="ECO:0007669"/>
    <property type="project" value="TreeGrafter"/>
</dbReference>
<evidence type="ECO:0000256" key="3">
    <source>
        <dbReference type="ARBA" id="ARBA00023012"/>
    </source>
</evidence>
<evidence type="ECO:0000256" key="2">
    <source>
        <dbReference type="ARBA" id="ARBA00022553"/>
    </source>
</evidence>
<evidence type="ECO:0000256" key="6">
    <source>
        <dbReference type="ARBA" id="ARBA00023163"/>
    </source>
</evidence>
<evidence type="ECO:0000256" key="1">
    <source>
        <dbReference type="ARBA" id="ARBA00004496"/>
    </source>
</evidence>
<dbReference type="AlphaFoldDB" id="A0A3A9K136"/>